<evidence type="ECO:0000256" key="2">
    <source>
        <dbReference type="PROSITE-ProRule" id="PRU00285"/>
    </source>
</evidence>
<dbReference type="InParanoid" id="A0A286UTE2"/>
<reference evidence="6 7" key="1">
    <citation type="journal article" date="2017" name="Mol. Ecol.">
        <title>Comparative and population genomic landscape of Phellinus noxius: A hypervariable fungus causing root rot in trees.</title>
        <authorList>
            <person name="Chung C.L."/>
            <person name="Lee T.J."/>
            <person name="Akiba M."/>
            <person name="Lee H.H."/>
            <person name="Kuo T.H."/>
            <person name="Liu D."/>
            <person name="Ke H.M."/>
            <person name="Yokoi T."/>
            <person name="Roa M.B."/>
            <person name="Lu M.J."/>
            <person name="Chang Y.Y."/>
            <person name="Ann P.J."/>
            <person name="Tsai J.N."/>
            <person name="Chen C.Y."/>
            <person name="Tzean S.S."/>
            <person name="Ota Y."/>
            <person name="Hattori T."/>
            <person name="Sahashi N."/>
            <person name="Liou R.F."/>
            <person name="Kikuchi T."/>
            <person name="Tsai I.J."/>
        </authorList>
    </citation>
    <scope>NUCLEOTIDE SEQUENCE [LARGE SCALE GENOMIC DNA]</scope>
    <source>
        <strain evidence="6 7">FFPRI411160</strain>
    </source>
</reference>
<dbReference type="STRING" id="2282107.A0A286UTE2"/>
<dbReference type="OrthoDB" id="1431247at2759"/>
<evidence type="ECO:0000313" key="6">
    <source>
        <dbReference type="EMBL" id="PAV22870.1"/>
    </source>
</evidence>
<proteinExistence type="inferred from homology"/>
<dbReference type="FunCoup" id="A0A286UTE2">
    <property type="interactions" value="148"/>
</dbReference>
<dbReference type="Pfam" id="PF00011">
    <property type="entry name" value="HSP20"/>
    <property type="match status" value="1"/>
</dbReference>
<dbReference type="Gene3D" id="2.60.40.790">
    <property type="match status" value="2"/>
</dbReference>
<comment type="caution">
    <text evidence="6">The sequence shown here is derived from an EMBL/GenBank/DDBJ whole genome shotgun (WGS) entry which is preliminary data.</text>
</comment>
<dbReference type="AlphaFoldDB" id="A0A286UTE2"/>
<gene>
    <name evidence="6" type="ORF">PNOK_0282700</name>
</gene>
<dbReference type="EMBL" id="NBII01000002">
    <property type="protein sequence ID" value="PAV22870.1"/>
    <property type="molecule type" value="Genomic_DNA"/>
</dbReference>
<evidence type="ECO:0000256" key="4">
    <source>
        <dbReference type="SAM" id="MobiDB-lite"/>
    </source>
</evidence>
<dbReference type="InterPro" id="IPR002068">
    <property type="entry name" value="A-crystallin/Hsp20_dom"/>
</dbReference>
<keyword evidence="7" id="KW-1185">Reference proteome</keyword>
<evidence type="ECO:0000256" key="3">
    <source>
        <dbReference type="RuleBase" id="RU003616"/>
    </source>
</evidence>
<sequence length="132" mass="14897">MSVYFHEPFFSFNDVSRLFEDALSPRSSSTRPTTKNGSERSIARGFQPRLDVHESEEQNLVTATLELPGLKKEDINIDVQNGRLIYGRFSRTLPLPSGTKPENINAKLEEGVLTITFPKTNEEQQAKKITIS</sequence>
<feature type="region of interest" description="Disordered" evidence="4">
    <location>
        <begin position="23"/>
        <end position="48"/>
    </location>
</feature>
<organism evidence="6 7">
    <name type="scientific">Pyrrhoderma noxium</name>
    <dbReference type="NCBI Taxonomy" id="2282107"/>
    <lineage>
        <taxon>Eukaryota</taxon>
        <taxon>Fungi</taxon>
        <taxon>Dikarya</taxon>
        <taxon>Basidiomycota</taxon>
        <taxon>Agaricomycotina</taxon>
        <taxon>Agaricomycetes</taxon>
        <taxon>Hymenochaetales</taxon>
        <taxon>Hymenochaetaceae</taxon>
        <taxon>Pyrrhoderma</taxon>
    </lineage>
</organism>
<dbReference type="Proteomes" id="UP000217199">
    <property type="component" value="Unassembled WGS sequence"/>
</dbReference>
<evidence type="ECO:0000259" key="5">
    <source>
        <dbReference type="PROSITE" id="PS01031"/>
    </source>
</evidence>
<feature type="compositionally biased region" description="Low complexity" evidence="4">
    <location>
        <begin position="24"/>
        <end position="34"/>
    </location>
</feature>
<accession>A0A286UTE2</accession>
<evidence type="ECO:0000256" key="1">
    <source>
        <dbReference type="ARBA" id="ARBA00023016"/>
    </source>
</evidence>
<dbReference type="InterPro" id="IPR031107">
    <property type="entry name" value="Small_HSP"/>
</dbReference>
<dbReference type="PROSITE" id="PS01031">
    <property type="entry name" value="SHSP"/>
    <property type="match status" value="1"/>
</dbReference>
<dbReference type="InterPro" id="IPR008978">
    <property type="entry name" value="HSP20-like_chaperone"/>
</dbReference>
<dbReference type="CDD" id="cd06464">
    <property type="entry name" value="ACD_sHsps-like"/>
    <property type="match status" value="1"/>
</dbReference>
<evidence type="ECO:0000313" key="7">
    <source>
        <dbReference type="Proteomes" id="UP000217199"/>
    </source>
</evidence>
<dbReference type="PANTHER" id="PTHR11527">
    <property type="entry name" value="HEAT-SHOCK PROTEIN 20 FAMILY MEMBER"/>
    <property type="match status" value="1"/>
</dbReference>
<protein>
    <submittedName>
        <fullName evidence="6">HSP20-like chaperone</fullName>
    </submittedName>
</protein>
<keyword evidence="1" id="KW-0346">Stress response</keyword>
<name>A0A286UTE2_9AGAM</name>
<comment type="similarity">
    <text evidence="2 3">Belongs to the small heat shock protein (HSP20) family.</text>
</comment>
<feature type="domain" description="SHSP" evidence="5">
    <location>
        <begin position="18"/>
        <end position="132"/>
    </location>
</feature>
<dbReference type="SUPFAM" id="SSF49764">
    <property type="entry name" value="HSP20-like chaperones"/>
    <property type="match status" value="1"/>
</dbReference>